<dbReference type="KEGG" id="daur:Daura_16405"/>
<protein>
    <submittedName>
        <fullName evidence="1">Uncharacterized protein</fullName>
    </submittedName>
</protein>
<keyword evidence="2" id="KW-1185">Reference proteome</keyword>
<dbReference type="EMBL" id="CP073767">
    <property type="protein sequence ID" value="UWZ57601.1"/>
    <property type="molecule type" value="Genomic_DNA"/>
</dbReference>
<name>A0A9Q9IL69_9ACTN</name>
<organism evidence="1 2">
    <name type="scientific">Dactylosporangium aurantiacum</name>
    <dbReference type="NCBI Taxonomy" id="35754"/>
    <lineage>
        <taxon>Bacteria</taxon>
        <taxon>Bacillati</taxon>
        <taxon>Actinomycetota</taxon>
        <taxon>Actinomycetes</taxon>
        <taxon>Micromonosporales</taxon>
        <taxon>Micromonosporaceae</taxon>
        <taxon>Dactylosporangium</taxon>
    </lineage>
</organism>
<reference evidence="1" key="1">
    <citation type="submission" date="2021-04" db="EMBL/GenBank/DDBJ databases">
        <title>Dactylosporangium aurantiacum NRRL B-8018 full assembly.</title>
        <authorList>
            <person name="Hartkoorn R.C."/>
            <person name="Beaudoing E."/>
            <person name="Hot D."/>
        </authorList>
    </citation>
    <scope>NUCLEOTIDE SEQUENCE</scope>
    <source>
        <strain evidence="1">NRRL B-8018</strain>
    </source>
</reference>
<proteinExistence type="predicted"/>
<evidence type="ECO:0000313" key="2">
    <source>
        <dbReference type="Proteomes" id="UP001058003"/>
    </source>
</evidence>
<evidence type="ECO:0000313" key="1">
    <source>
        <dbReference type="EMBL" id="UWZ57601.1"/>
    </source>
</evidence>
<dbReference type="AlphaFoldDB" id="A0A9Q9IL69"/>
<gene>
    <name evidence="1" type="ORF">Daura_16405</name>
</gene>
<dbReference type="RefSeq" id="WP_033359354.1">
    <property type="nucleotide sequence ID" value="NZ_CP073767.1"/>
</dbReference>
<accession>A0A9Q9IL69</accession>
<sequence length="203" mass="22266">MPAYRTTLASAGFIRAGQRCERSDGGLHRTLSVYTRATGARPQVQLLVRVAVAGLPAPVTVCRHDGVGGTAETASGNESYPLPARDRPLPPDLLTDVAGPVLEFLMAAKDLTDFVVWAQDIHLGREHPGWWGRFRPVLPQGTGPLEAAAFAAAVKHDTRLVELLTARVENEQADENRYNDFLIEIQRLRPSIRPRHPIVRPVS</sequence>
<dbReference type="Proteomes" id="UP001058003">
    <property type="component" value="Chromosome"/>
</dbReference>